<keyword evidence="1 4" id="KW-0808">Transferase</keyword>
<dbReference type="Pfam" id="PF01553">
    <property type="entry name" value="Acyltransferase"/>
    <property type="match status" value="1"/>
</dbReference>
<dbReference type="CDD" id="cd07989">
    <property type="entry name" value="LPLAT_AGPAT-like"/>
    <property type="match status" value="1"/>
</dbReference>
<reference evidence="4 5" key="1">
    <citation type="journal article" date="2018" name="Appl. Environ. Microbiol.">
        <title>Genome rearrangement shapes Prochlorococcus ecological adaptation.</title>
        <authorList>
            <person name="Yan W."/>
            <person name="Wei S."/>
            <person name="Wang Q."/>
            <person name="Xiao X."/>
            <person name="Zeng Q."/>
            <person name="Jiao N."/>
            <person name="Zhang R."/>
        </authorList>
    </citation>
    <scope>NUCLEOTIDE SEQUENCE [LARGE SCALE GENOMIC DNA]</scope>
    <source>
        <strain evidence="4 5">XMU1408</strain>
    </source>
</reference>
<dbReference type="RefSeq" id="WP_158466812.1">
    <property type="nucleotide sequence ID" value="NZ_QJUE01000004.1"/>
</dbReference>
<dbReference type="SMART" id="SM00563">
    <property type="entry name" value="PlsC"/>
    <property type="match status" value="1"/>
</dbReference>
<dbReference type="GO" id="GO:0006654">
    <property type="term" value="P:phosphatidic acid biosynthetic process"/>
    <property type="evidence" value="ECO:0007669"/>
    <property type="project" value="TreeGrafter"/>
</dbReference>
<gene>
    <name evidence="4" type="ORF">DNJ73_06020</name>
</gene>
<dbReference type="PANTHER" id="PTHR10434">
    <property type="entry name" value="1-ACYL-SN-GLYCEROL-3-PHOSPHATE ACYLTRANSFERASE"/>
    <property type="match status" value="1"/>
</dbReference>
<keyword evidence="2 4" id="KW-0012">Acyltransferase</keyword>
<organism evidence="4 5">
    <name type="scientific">Prochlorococcus marinus XMU1408</name>
    <dbReference type="NCBI Taxonomy" id="2213228"/>
    <lineage>
        <taxon>Bacteria</taxon>
        <taxon>Bacillati</taxon>
        <taxon>Cyanobacteriota</taxon>
        <taxon>Cyanophyceae</taxon>
        <taxon>Synechococcales</taxon>
        <taxon>Prochlorococcaceae</taxon>
        <taxon>Prochlorococcus</taxon>
    </lineage>
</organism>
<evidence type="ECO:0000259" key="3">
    <source>
        <dbReference type="SMART" id="SM00563"/>
    </source>
</evidence>
<dbReference type="PANTHER" id="PTHR10434:SF11">
    <property type="entry name" value="1-ACYL-SN-GLYCEROL-3-PHOSPHATE ACYLTRANSFERASE"/>
    <property type="match status" value="1"/>
</dbReference>
<dbReference type="EMBL" id="QJUE01000004">
    <property type="protein sequence ID" value="PYE01636.1"/>
    <property type="molecule type" value="Genomic_DNA"/>
</dbReference>
<feature type="domain" description="Phospholipid/glycerol acyltransferase" evidence="3">
    <location>
        <begin position="52"/>
        <end position="173"/>
    </location>
</feature>
<evidence type="ECO:0000256" key="2">
    <source>
        <dbReference type="ARBA" id="ARBA00023315"/>
    </source>
</evidence>
<evidence type="ECO:0000313" key="5">
    <source>
        <dbReference type="Proteomes" id="UP000247807"/>
    </source>
</evidence>
<dbReference type="OrthoDB" id="9803035at2"/>
<dbReference type="GO" id="GO:0003841">
    <property type="term" value="F:1-acylglycerol-3-phosphate O-acyltransferase activity"/>
    <property type="evidence" value="ECO:0007669"/>
    <property type="project" value="TreeGrafter"/>
</dbReference>
<protein>
    <submittedName>
        <fullName evidence="4">1-acyl-sn-glycerol-3-phosphate acyltransferase</fullName>
    </submittedName>
</protein>
<proteinExistence type="predicted"/>
<evidence type="ECO:0000256" key="1">
    <source>
        <dbReference type="ARBA" id="ARBA00022679"/>
    </source>
</evidence>
<evidence type="ECO:0000313" key="4">
    <source>
        <dbReference type="EMBL" id="PYE01636.1"/>
    </source>
</evidence>
<dbReference type="AlphaFoldDB" id="A0A318R201"/>
<name>A0A318R201_PROMR</name>
<dbReference type="InterPro" id="IPR002123">
    <property type="entry name" value="Plipid/glycerol_acylTrfase"/>
</dbReference>
<sequence>MPLLQREKKICLGVDPFWSRLAMVATQDIALNNFFKRRIVIGAENLPLSGSVVLAPTHRSRWDALMLTMAAGRRVTHRDCRYMVTRSEMKGLQGWFLNRLGCFPIDQGRPSLPTLRYAVDLLVSRQQLVVFPEGRINRFSEPVRLKKGLIRLAQLASHKGFDIKIVPVGLAYSEVMPRFLGSASICFSKPIIISKDFNQSTSDFNIDLSRSMSSAERLALLAVGRS</sequence>
<accession>A0A318R201</accession>
<dbReference type="SUPFAM" id="SSF69593">
    <property type="entry name" value="Glycerol-3-phosphate (1)-acyltransferase"/>
    <property type="match status" value="1"/>
</dbReference>
<dbReference type="Proteomes" id="UP000247807">
    <property type="component" value="Unassembled WGS sequence"/>
</dbReference>
<comment type="caution">
    <text evidence="4">The sequence shown here is derived from an EMBL/GenBank/DDBJ whole genome shotgun (WGS) entry which is preliminary data.</text>
</comment>